<dbReference type="AlphaFoldDB" id="A0A6A4TEP7"/>
<reference evidence="1 2" key="1">
    <citation type="submission" date="2019-06" db="EMBL/GenBank/DDBJ databases">
        <title>Draft genomes of female and male turbot (Scophthalmus maximus).</title>
        <authorList>
            <person name="Xu H."/>
            <person name="Xu X.-W."/>
            <person name="Shao C."/>
            <person name="Chen S."/>
        </authorList>
    </citation>
    <scope>NUCLEOTIDE SEQUENCE [LARGE SCALE GENOMIC DNA]</scope>
    <source>
        <strain evidence="1">Ysfricsl-2016a</strain>
        <tissue evidence="1">Blood</tissue>
    </source>
</reference>
<protein>
    <submittedName>
        <fullName evidence="1">Uncharacterized protein</fullName>
    </submittedName>
</protein>
<dbReference type="EMBL" id="VEVO01000004">
    <property type="protein sequence ID" value="KAF0042898.1"/>
    <property type="molecule type" value="Genomic_DNA"/>
</dbReference>
<evidence type="ECO:0000313" key="2">
    <source>
        <dbReference type="Proteomes" id="UP000438429"/>
    </source>
</evidence>
<gene>
    <name evidence="1" type="ORF">F2P81_004235</name>
</gene>
<name>A0A6A4TEP7_SCOMX</name>
<comment type="caution">
    <text evidence="1">The sequence shown here is derived from an EMBL/GenBank/DDBJ whole genome shotgun (WGS) entry which is preliminary data.</text>
</comment>
<accession>A0A6A4TEP7</accession>
<dbReference type="Proteomes" id="UP000438429">
    <property type="component" value="Unassembled WGS sequence"/>
</dbReference>
<evidence type="ECO:0000313" key="1">
    <source>
        <dbReference type="EMBL" id="KAF0042898.1"/>
    </source>
</evidence>
<sequence>MRTESLHDSQLNLQGVPEYSAAKRHHFCSMLLPAQHDGAASPNRPFLNQLDRCDIFYNANQRQNSKKRRKENADKMFCMEFLKVILF</sequence>
<organism evidence="1 2">
    <name type="scientific">Scophthalmus maximus</name>
    <name type="common">Turbot</name>
    <name type="synonym">Psetta maxima</name>
    <dbReference type="NCBI Taxonomy" id="52904"/>
    <lineage>
        <taxon>Eukaryota</taxon>
        <taxon>Metazoa</taxon>
        <taxon>Chordata</taxon>
        <taxon>Craniata</taxon>
        <taxon>Vertebrata</taxon>
        <taxon>Euteleostomi</taxon>
        <taxon>Actinopterygii</taxon>
        <taxon>Neopterygii</taxon>
        <taxon>Teleostei</taxon>
        <taxon>Neoteleostei</taxon>
        <taxon>Acanthomorphata</taxon>
        <taxon>Carangaria</taxon>
        <taxon>Pleuronectiformes</taxon>
        <taxon>Pleuronectoidei</taxon>
        <taxon>Scophthalmidae</taxon>
        <taxon>Scophthalmus</taxon>
    </lineage>
</organism>
<proteinExistence type="predicted"/>